<evidence type="ECO:0000256" key="1">
    <source>
        <dbReference type="SAM" id="MobiDB-lite"/>
    </source>
</evidence>
<feature type="compositionally biased region" description="Low complexity" evidence="1">
    <location>
        <begin position="315"/>
        <end position="335"/>
    </location>
</feature>
<dbReference type="Proteomes" id="UP000230002">
    <property type="component" value="Unassembled WGS sequence"/>
</dbReference>
<feature type="compositionally biased region" description="Basic residues" evidence="1">
    <location>
        <begin position="72"/>
        <end position="89"/>
    </location>
</feature>
<keyword evidence="2" id="KW-1133">Transmembrane helix</keyword>
<protein>
    <submittedName>
        <fullName evidence="3">Uncharacterized protein</fullName>
    </submittedName>
</protein>
<comment type="caution">
    <text evidence="3">The sequence shown here is derived from an EMBL/GenBank/DDBJ whole genome shotgun (WGS) entry which is preliminary data.</text>
</comment>
<dbReference type="EMBL" id="AYKW01000056">
    <property type="protein sequence ID" value="PIL25167.1"/>
    <property type="molecule type" value="Genomic_DNA"/>
</dbReference>
<proteinExistence type="predicted"/>
<feature type="region of interest" description="Disordered" evidence="1">
    <location>
        <begin position="372"/>
        <end position="399"/>
    </location>
</feature>
<feature type="compositionally biased region" description="Low complexity" evidence="1">
    <location>
        <begin position="383"/>
        <end position="395"/>
    </location>
</feature>
<feature type="region of interest" description="Disordered" evidence="1">
    <location>
        <begin position="563"/>
        <end position="597"/>
    </location>
</feature>
<feature type="region of interest" description="Disordered" evidence="1">
    <location>
        <begin position="309"/>
        <end position="335"/>
    </location>
</feature>
<dbReference type="STRING" id="1077348.A0A2G8RUH8"/>
<evidence type="ECO:0000313" key="4">
    <source>
        <dbReference type="Proteomes" id="UP000230002"/>
    </source>
</evidence>
<feature type="transmembrane region" description="Helical" evidence="2">
    <location>
        <begin position="94"/>
        <end position="112"/>
    </location>
</feature>
<evidence type="ECO:0000256" key="2">
    <source>
        <dbReference type="SAM" id="Phobius"/>
    </source>
</evidence>
<name>A0A2G8RUH8_9APHY</name>
<reference evidence="3 4" key="1">
    <citation type="journal article" date="2015" name="Sci. Rep.">
        <title>Chromosome-level genome map provides insights into diverse defense mechanisms in the medicinal fungus Ganoderma sinense.</title>
        <authorList>
            <person name="Zhu Y."/>
            <person name="Xu J."/>
            <person name="Sun C."/>
            <person name="Zhou S."/>
            <person name="Xu H."/>
            <person name="Nelson D.R."/>
            <person name="Qian J."/>
            <person name="Song J."/>
            <person name="Luo H."/>
            <person name="Xiang L."/>
            <person name="Li Y."/>
            <person name="Xu Z."/>
            <person name="Ji A."/>
            <person name="Wang L."/>
            <person name="Lu S."/>
            <person name="Hayward A."/>
            <person name="Sun W."/>
            <person name="Li X."/>
            <person name="Schwartz D.C."/>
            <person name="Wang Y."/>
            <person name="Chen S."/>
        </authorList>
    </citation>
    <scope>NUCLEOTIDE SEQUENCE [LARGE SCALE GENOMIC DNA]</scope>
    <source>
        <strain evidence="3 4">ZZ0214-1</strain>
    </source>
</reference>
<evidence type="ECO:0000313" key="3">
    <source>
        <dbReference type="EMBL" id="PIL25167.1"/>
    </source>
</evidence>
<feature type="compositionally biased region" description="Low complexity" evidence="1">
    <location>
        <begin position="514"/>
        <end position="529"/>
    </location>
</feature>
<accession>A0A2G8RUH8</accession>
<organism evidence="3 4">
    <name type="scientific">Ganoderma sinense ZZ0214-1</name>
    <dbReference type="NCBI Taxonomy" id="1077348"/>
    <lineage>
        <taxon>Eukaryota</taxon>
        <taxon>Fungi</taxon>
        <taxon>Dikarya</taxon>
        <taxon>Basidiomycota</taxon>
        <taxon>Agaricomycotina</taxon>
        <taxon>Agaricomycetes</taxon>
        <taxon>Polyporales</taxon>
        <taxon>Polyporaceae</taxon>
        <taxon>Ganoderma</taxon>
    </lineage>
</organism>
<feature type="compositionally biased region" description="Basic and acidic residues" evidence="1">
    <location>
        <begin position="574"/>
        <end position="597"/>
    </location>
</feature>
<feature type="region of interest" description="Disordered" evidence="1">
    <location>
        <begin position="514"/>
        <end position="542"/>
    </location>
</feature>
<keyword evidence="4" id="KW-1185">Reference proteome</keyword>
<dbReference type="AlphaFoldDB" id="A0A2G8RUH8"/>
<keyword evidence="2" id="KW-0472">Membrane</keyword>
<feature type="compositionally biased region" description="Polar residues" evidence="1">
    <location>
        <begin position="372"/>
        <end position="382"/>
    </location>
</feature>
<sequence length="938" mass="100529">MVVTRRTPAAPVPTSRNPSSQPIPRVAKKPTSDTPNVPAKPSPLSNGSTLDSSNRATDVVVDKAAGAESKLAKSKGKQKSKKGAKKKSKGSPGFLEFVFRLVLLWFTIYTLAVCPEDLKLQSPVCRGLAQYRALVIEPYILPPIERALAHPSVAPYVAKAKPYVDHAVRTAKPVAARAHKEFNARVVPQWNKRVMPLYHKYAVPQLVKLDAQTAPYRTRAAKEYEQFLAPYVRHTASTVYQLQEQARPYIVLAAQKSYQGYQVARPYARPLWEKTKLVLAQLTAVLGEQRRQFVDPHVQKIWEHVKEMSSGKPLASSTPQARSTTSSQTAKASSSVSQGSVKVSSSLSSVLSSAVSGSSAISSSVAQTASRATSKVASGSEATSGSQTSESTKSSVAEAGDKASSVISSASGALKSSASAISKSLSSTISSVSATNDAVVSSAASLAAEALSAVHGSVDSASFVAEEIPAAASSMVESGTAAAHDAASEAVSSVARSTAFAASAKVVGSSAAASAAASVTDSTESTAASDAEKTEHDDLDFLSDPDLDAFKAELGLSEEYLFSDPVEDSGPAEPHVETEEEREARLEAAREKNARDRASLVGRHAKWEAQLVEEIQTRKKALRKTLVAIRKEAVVELKANEEIRNEVDSLIEDGEKFLRGAEKYLANLRKESRTIEEKRTIWDRIVSKVEEKFNDRLHRTEAVVNGWYKGVLDNELAEVDKLAGQIKDLAERAQADIGLEYAYLDDVTYQDWQRYHDLVRRSENFTAHAHSVQDGSHPSPPINPVTVAIKELQDEVDDVIAGFNARLRKIKRSGARVFGSPVPADEEEQVDESASPADDEGGVRNVLVGRGKGVAESASVLPVEDPEQAETPEGWVRNVVVGRGKGEVEAALNRVAEADAQKTSSEHVAAAEAVAQSLSDEFASAETSEPVAPVHQEL</sequence>
<gene>
    <name evidence="3" type="ORF">GSI_13056</name>
</gene>
<feature type="region of interest" description="Disordered" evidence="1">
    <location>
        <begin position="1"/>
        <end position="90"/>
    </location>
</feature>
<feature type="region of interest" description="Disordered" evidence="1">
    <location>
        <begin position="819"/>
        <end position="843"/>
    </location>
</feature>
<feature type="compositionally biased region" description="Polar residues" evidence="1">
    <location>
        <begin position="43"/>
        <end position="56"/>
    </location>
</feature>
<dbReference type="OrthoDB" id="3260408at2759"/>
<keyword evidence="2" id="KW-0812">Transmembrane</keyword>